<comment type="caution">
    <text evidence="1">The sequence shown here is derived from an EMBL/GenBank/DDBJ whole genome shotgun (WGS) entry which is preliminary data.</text>
</comment>
<sequence length="147" mass="15606">MLLLLVAATACGAPSTATPSPPPSAGSMAAYAACMRRQGHPLPEPIDVNHLPADARAAAEKCRPLLPGGEAARQARPPAEDMAKLRAFAQCMRAHRIQMSDPLPDGNMRILGRMQQMTRAQLNADPAYKAALAACRDRLPEETGKKG</sequence>
<dbReference type="Proteomes" id="UP001596137">
    <property type="component" value="Unassembled WGS sequence"/>
</dbReference>
<name>A0ABW1NLU2_9ACTN</name>
<evidence type="ECO:0000313" key="1">
    <source>
        <dbReference type="EMBL" id="MFC6084021.1"/>
    </source>
</evidence>
<reference evidence="2" key="1">
    <citation type="journal article" date="2019" name="Int. J. Syst. Evol. Microbiol.">
        <title>The Global Catalogue of Microorganisms (GCM) 10K type strain sequencing project: providing services to taxonomists for standard genome sequencing and annotation.</title>
        <authorList>
            <consortium name="The Broad Institute Genomics Platform"/>
            <consortium name="The Broad Institute Genome Sequencing Center for Infectious Disease"/>
            <person name="Wu L."/>
            <person name="Ma J."/>
        </authorList>
    </citation>
    <scope>NUCLEOTIDE SEQUENCE [LARGE SCALE GENOMIC DNA]</scope>
    <source>
        <strain evidence="2">JCM 30346</strain>
    </source>
</reference>
<dbReference type="RefSeq" id="WP_380756632.1">
    <property type="nucleotide sequence ID" value="NZ_JBHSRF010000036.1"/>
</dbReference>
<keyword evidence="2" id="KW-1185">Reference proteome</keyword>
<evidence type="ECO:0000313" key="2">
    <source>
        <dbReference type="Proteomes" id="UP001596137"/>
    </source>
</evidence>
<evidence type="ECO:0008006" key="3">
    <source>
        <dbReference type="Google" id="ProtNLM"/>
    </source>
</evidence>
<proteinExistence type="predicted"/>
<accession>A0ABW1NLU2</accession>
<gene>
    <name evidence="1" type="ORF">ACFP1K_22855</name>
</gene>
<organism evidence="1 2">
    <name type="scientific">Sphaerisporangium aureirubrum</name>
    <dbReference type="NCBI Taxonomy" id="1544736"/>
    <lineage>
        <taxon>Bacteria</taxon>
        <taxon>Bacillati</taxon>
        <taxon>Actinomycetota</taxon>
        <taxon>Actinomycetes</taxon>
        <taxon>Streptosporangiales</taxon>
        <taxon>Streptosporangiaceae</taxon>
        <taxon>Sphaerisporangium</taxon>
    </lineage>
</organism>
<dbReference type="EMBL" id="JBHSRF010000036">
    <property type="protein sequence ID" value="MFC6084021.1"/>
    <property type="molecule type" value="Genomic_DNA"/>
</dbReference>
<protein>
    <recommendedName>
        <fullName evidence="3">Secreted protein</fullName>
    </recommendedName>
</protein>